<comment type="similarity">
    <text evidence="7 8">Belongs to the tRNA nucleotidyltransferase/poly(A) polymerase family.</text>
</comment>
<dbReference type="InterPro" id="IPR032828">
    <property type="entry name" value="PolyA_RNA-bd"/>
</dbReference>
<feature type="domain" description="Poly A polymerase head" evidence="10">
    <location>
        <begin position="79"/>
        <end position="207"/>
    </location>
</feature>
<protein>
    <recommendedName>
        <fullName evidence="7">Poly(A) polymerase I</fullName>
        <shortName evidence="7">PAP I</shortName>
        <ecNumber evidence="7">2.7.7.19</ecNumber>
    </recommendedName>
</protein>
<dbReference type="Gene3D" id="1.10.3090.10">
    <property type="entry name" value="cca-adding enzyme, domain 2"/>
    <property type="match status" value="1"/>
</dbReference>
<dbReference type="GO" id="GO:0043633">
    <property type="term" value="P:polyadenylation-dependent RNA catabolic process"/>
    <property type="evidence" value="ECO:0007669"/>
    <property type="project" value="InterPro"/>
</dbReference>
<organism evidence="13 14">
    <name type="scientific">Crenothrix polyspora</name>
    <dbReference type="NCBI Taxonomy" id="360316"/>
    <lineage>
        <taxon>Bacteria</taxon>
        <taxon>Pseudomonadati</taxon>
        <taxon>Pseudomonadota</taxon>
        <taxon>Gammaproteobacteria</taxon>
        <taxon>Methylococcales</taxon>
        <taxon>Crenotrichaceae</taxon>
        <taxon>Crenothrix</taxon>
    </lineage>
</organism>
<evidence type="ECO:0000313" key="14">
    <source>
        <dbReference type="Proteomes" id="UP000195667"/>
    </source>
</evidence>
<dbReference type="AlphaFoldDB" id="A0A1R4H2E0"/>
<evidence type="ECO:0000259" key="11">
    <source>
        <dbReference type="Pfam" id="PF12626"/>
    </source>
</evidence>
<feature type="compositionally biased region" description="Polar residues" evidence="9">
    <location>
        <begin position="473"/>
        <end position="482"/>
    </location>
</feature>
<dbReference type="NCBIfam" id="TIGR01942">
    <property type="entry name" value="pcnB"/>
    <property type="match status" value="1"/>
</dbReference>
<evidence type="ECO:0000256" key="5">
    <source>
        <dbReference type="ARBA" id="ARBA00022884"/>
    </source>
</evidence>
<feature type="domain" description="Polymerase A arginine-rich C-terminal" evidence="11">
    <location>
        <begin position="351"/>
        <end position="469"/>
    </location>
</feature>
<dbReference type="InterPro" id="IPR002646">
    <property type="entry name" value="PolA_pol_head_dom"/>
</dbReference>
<dbReference type="GO" id="GO:1990817">
    <property type="term" value="F:poly(A) RNA polymerase activity"/>
    <property type="evidence" value="ECO:0007669"/>
    <property type="project" value="UniProtKB-UniRule"/>
</dbReference>
<evidence type="ECO:0000256" key="8">
    <source>
        <dbReference type="RuleBase" id="RU003953"/>
    </source>
</evidence>
<dbReference type="Pfam" id="PF01743">
    <property type="entry name" value="PolyA_pol"/>
    <property type="match status" value="1"/>
</dbReference>
<dbReference type="Proteomes" id="UP000195667">
    <property type="component" value="Unassembled WGS sequence"/>
</dbReference>
<evidence type="ECO:0000313" key="13">
    <source>
        <dbReference type="EMBL" id="SJM90398.1"/>
    </source>
</evidence>
<keyword evidence="13" id="KW-0548">Nucleotidyltransferase</keyword>
<dbReference type="Gene3D" id="3.30.460.10">
    <property type="entry name" value="Beta Polymerase, domain 2"/>
    <property type="match status" value="1"/>
</dbReference>
<evidence type="ECO:0000256" key="7">
    <source>
        <dbReference type="HAMAP-Rule" id="MF_00957"/>
    </source>
</evidence>
<keyword evidence="2 7" id="KW-0808">Transferase</keyword>
<evidence type="ECO:0000259" key="12">
    <source>
        <dbReference type="Pfam" id="PF12627"/>
    </source>
</evidence>
<keyword evidence="3 7" id="KW-0547">Nucleotide-binding</keyword>
<dbReference type="PANTHER" id="PTHR43051:SF1">
    <property type="entry name" value="POLYNUCLEOTIDE ADENYLYLTRANSFERASE FAMILY PROTEIN"/>
    <property type="match status" value="1"/>
</dbReference>
<dbReference type="SUPFAM" id="SSF81301">
    <property type="entry name" value="Nucleotidyltransferase"/>
    <property type="match status" value="1"/>
</dbReference>
<keyword evidence="6 7" id="KW-0804">Transcription</keyword>
<evidence type="ECO:0000256" key="1">
    <source>
        <dbReference type="ARBA" id="ARBA00022664"/>
    </source>
</evidence>
<name>A0A1R4H2E0_9GAMM</name>
<dbReference type="PANTHER" id="PTHR43051">
    <property type="entry name" value="POLYNUCLEOTIDE ADENYLYLTRANSFERASE FAMILY PROTEIN"/>
    <property type="match status" value="1"/>
</dbReference>
<evidence type="ECO:0000256" key="6">
    <source>
        <dbReference type="ARBA" id="ARBA00023163"/>
    </source>
</evidence>
<dbReference type="OrthoDB" id="9805698at2"/>
<dbReference type="CDD" id="cd05398">
    <property type="entry name" value="NT_ClassII-CCAase"/>
    <property type="match status" value="1"/>
</dbReference>
<evidence type="ECO:0000256" key="4">
    <source>
        <dbReference type="ARBA" id="ARBA00022840"/>
    </source>
</evidence>
<dbReference type="RefSeq" id="WP_087142519.1">
    <property type="nucleotide sequence ID" value="NZ_FUKI01000049.1"/>
</dbReference>
<dbReference type="Pfam" id="PF12627">
    <property type="entry name" value="PolyA_pol_RNAbd"/>
    <property type="match status" value="1"/>
</dbReference>
<dbReference type="EMBL" id="FUKI01000049">
    <property type="protein sequence ID" value="SJM90398.1"/>
    <property type="molecule type" value="Genomic_DNA"/>
</dbReference>
<dbReference type="GO" id="GO:0005524">
    <property type="term" value="F:ATP binding"/>
    <property type="evidence" value="ECO:0007669"/>
    <property type="project" value="UniProtKB-UniRule"/>
</dbReference>
<dbReference type="EC" id="2.7.7.19" evidence="7"/>
<evidence type="ECO:0000256" key="2">
    <source>
        <dbReference type="ARBA" id="ARBA00022679"/>
    </source>
</evidence>
<comment type="catalytic activity">
    <reaction evidence="7">
        <text>RNA(n) + ATP = RNA(n)-3'-adenine ribonucleotide + diphosphate</text>
        <dbReference type="Rhea" id="RHEA:11332"/>
        <dbReference type="Rhea" id="RHEA-COMP:14527"/>
        <dbReference type="Rhea" id="RHEA-COMP:17347"/>
        <dbReference type="ChEBI" id="CHEBI:30616"/>
        <dbReference type="ChEBI" id="CHEBI:33019"/>
        <dbReference type="ChEBI" id="CHEBI:140395"/>
        <dbReference type="ChEBI" id="CHEBI:173115"/>
        <dbReference type="EC" id="2.7.7.19"/>
    </reaction>
</comment>
<keyword evidence="5 7" id="KW-0694">RNA-binding</keyword>
<sequence length="482" mass="54753">MSLNGSVAPCRTNQLRVKVILNFFKKFIKLAGHDAELVDETVAEQVRVYSRSEHTISRAQISENALKVLYRLQKEGHEAYLVGGCVRDLLLGREPKDFDVATDANPDEIKRIFRNCRIIGRRFRLAHVHFGRDVIEVATFRGAGDQQASDLQVLDREGRLLRDNIYGAIEEDVWRRDFTVNALYYRLKDFAVIDYVQGMADLNAGTIKLIGNPETRFREDPVRMLRAVRFAVKLGFNLDAECQKGIHSVVDQLASIPSARLYDETIKLFMSGYALQTFEMLSHYGLFKILFPSTDKSLSSKDGDVARQLVTRALQNSDSRISDGKTVTAYFLLAALLWEPVQMRAKKLMAQGVDDYMAHQDAANEILAKQIKSTALPRHITMAMREVWNFQAKFDVRVGSKPSRLISHPRFRAGYDFLLLRAETGGASPEVADWWTKYHLANETEQRAMTQPPKNTSGSKPKRRYNNRKRTRAQGSGNDSAE</sequence>
<dbReference type="HAMAP" id="MF_00957">
    <property type="entry name" value="PolyA_pol"/>
    <property type="match status" value="1"/>
</dbReference>
<feature type="active site" evidence="7">
    <location>
        <position position="97"/>
    </location>
</feature>
<evidence type="ECO:0000256" key="9">
    <source>
        <dbReference type="SAM" id="MobiDB-lite"/>
    </source>
</evidence>
<evidence type="ECO:0000256" key="3">
    <source>
        <dbReference type="ARBA" id="ARBA00022741"/>
    </source>
</evidence>
<dbReference type="InterPro" id="IPR010206">
    <property type="entry name" value="PolA_pol_I"/>
</dbReference>
<keyword evidence="4 7" id="KW-0067">ATP-binding</keyword>
<feature type="active site" evidence="7">
    <location>
        <position position="177"/>
    </location>
</feature>
<feature type="compositionally biased region" description="Basic residues" evidence="9">
    <location>
        <begin position="460"/>
        <end position="472"/>
    </location>
</feature>
<feature type="domain" description="tRNA nucleotidyltransferase/poly(A) polymerase RNA and SrmB- binding" evidence="12">
    <location>
        <begin position="235"/>
        <end position="296"/>
    </location>
</feature>
<feature type="active site" evidence="7">
    <location>
        <position position="99"/>
    </location>
</feature>
<dbReference type="InterPro" id="IPR052191">
    <property type="entry name" value="tRNA_ntf/polyA_polymerase_I"/>
</dbReference>
<gene>
    <name evidence="7 13" type="primary">pcnB</name>
    <name evidence="13" type="ORF">CRENPOLYSF1_1420013</name>
</gene>
<proteinExistence type="inferred from homology"/>
<keyword evidence="14" id="KW-1185">Reference proteome</keyword>
<dbReference type="GO" id="GO:0006397">
    <property type="term" value="P:mRNA processing"/>
    <property type="evidence" value="ECO:0007669"/>
    <property type="project" value="UniProtKB-KW"/>
</dbReference>
<dbReference type="GO" id="GO:0003723">
    <property type="term" value="F:RNA binding"/>
    <property type="evidence" value="ECO:0007669"/>
    <property type="project" value="UniProtKB-UniRule"/>
</dbReference>
<dbReference type="FunFam" id="3.30.460.10:FF:000035">
    <property type="entry name" value="Poly(A) polymerase I"/>
    <property type="match status" value="1"/>
</dbReference>
<reference evidence="14" key="1">
    <citation type="submission" date="2017-02" db="EMBL/GenBank/DDBJ databases">
        <authorList>
            <person name="Daims H."/>
        </authorList>
    </citation>
    <scope>NUCLEOTIDE SEQUENCE [LARGE SCALE GENOMIC DNA]</scope>
</reference>
<dbReference type="SUPFAM" id="SSF81891">
    <property type="entry name" value="Poly A polymerase C-terminal region-like"/>
    <property type="match status" value="1"/>
</dbReference>
<accession>A0A1R4H2E0</accession>
<keyword evidence="1 7" id="KW-0507">mRNA processing</keyword>
<dbReference type="InterPro" id="IPR025866">
    <property type="entry name" value="PolyA_pol_arg_C_dom"/>
</dbReference>
<dbReference type="Pfam" id="PF12626">
    <property type="entry name" value="PolyA_pol_arg_C"/>
    <property type="match status" value="1"/>
</dbReference>
<feature type="region of interest" description="Disordered" evidence="9">
    <location>
        <begin position="444"/>
        <end position="482"/>
    </location>
</feature>
<dbReference type="InterPro" id="IPR043519">
    <property type="entry name" value="NT_sf"/>
</dbReference>
<comment type="function">
    <text evidence="7">Adds poly(A) tail to the 3' end of many RNAs, which usually targets these RNAs for decay. Plays a significant role in the global control of gene expression, through influencing the rate of transcript degradation, and in the general RNA quality control.</text>
</comment>
<feature type="compositionally biased region" description="Polar residues" evidence="9">
    <location>
        <begin position="447"/>
        <end position="459"/>
    </location>
</feature>
<evidence type="ECO:0000259" key="10">
    <source>
        <dbReference type="Pfam" id="PF01743"/>
    </source>
</evidence>